<dbReference type="InterPro" id="IPR020550">
    <property type="entry name" value="Inositol_monophosphatase_CS"/>
</dbReference>
<comment type="cofactor">
    <cofactor evidence="2 8">
        <name>Mg(2+)</name>
        <dbReference type="ChEBI" id="CHEBI:18420"/>
    </cofactor>
</comment>
<protein>
    <recommendedName>
        <fullName evidence="8">Inositol-1-monophosphatase</fullName>
        <ecNumber evidence="8">3.1.3.25</ecNumber>
    </recommendedName>
</protein>
<dbReference type="PROSITE" id="PS00630">
    <property type="entry name" value="IMP_2"/>
    <property type="match status" value="1"/>
</dbReference>
<name>A0ABQ0A2Z7_9GAMM</name>
<comment type="catalytic activity">
    <reaction evidence="1 8">
        <text>a myo-inositol phosphate + H2O = myo-inositol + phosphate</text>
        <dbReference type="Rhea" id="RHEA:24056"/>
        <dbReference type="ChEBI" id="CHEBI:15377"/>
        <dbReference type="ChEBI" id="CHEBI:17268"/>
        <dbReference type="ChEBI" id="CHEBI:43474"/>
        <dbReference type="ChEBI" id="CHEBI:84139"/>
        <dbReference type="EC" id="3.1.3.25"/>
    </reaction>
</comment>
<evidence type="ECO:0000256" key="8">
    <source>
        <dbReference type="RuleBase" id="RU364068"/>
    </source>
</evidence>
<proteinExistence type="inferred from homology"/>
<dbReference type="EMBL" id="BAABWH010000010">
    <property type="protein sequence ID" value="GAA6146774.1"/>
    <property type="molecule type" value="Genomic_DNA"/>
</dbReference>
<keyword evidence="4 8" id="KW-0479">Metal-binding</keyword>
<evidence type="ECO:0000256" key="1">
    <source>
        <dbReference type="ARBA" id="ARBA00001033"/>
    </source>
</evidence>
<dbReference type="InterPro" id="IPR000760">
    <property type="entry name" value="Inositol_monophosphatase-like"/>
</dbReference>
<evidence type="ECO:0000313" key="9">
    <source>
        <dbReference type="EMBL" id="GAA6146774.1"/>
    </source>
</evidence>
<dbReference type="SUPFAM" id="SSF56655">
    <property type="entry name" value="Carbohydrate phosphatase"/>
    <property type="match status" value="1"/>
</dbReference>
<comment type="caution">
    <text evidence="9">The sequence shown here is derived from an EMBL/GenBank/DDBJ whole genome shotgun (WGS) entry which is preliminary data.</text>
</comment>
<dbReference type="PANTHER" id="PTHR20854">
    <property type="entry name" value="INOSITOL MONOPHOSPHATASE"/>
    <property type="match status" value="1"/>
</dbReference>
<dbReference type="Gene3D" id="3.30.540.10">
    <property type="entry name" value="Fructose-1,6-Bisphosphatase, subunit A, domain 1"/>
    <property type="match status" value="1"/>
</dbReference>
<dbReference type="PANTHER" id="PTHR20854:SF4">
    <property type="entry name" value="INOSITOL-1-MONOPHOSPHATASE-RELATED"/>
    <property type="match status" value="1"/>
</dbReference>
<dbReference type="Gene3D" id="3.40.190.80">
    <property type="match status" value="1"/>
</dbReference>
<dbReference type="EC" id="3.1.3.25" evidence="8"/>
<evidence type="ECO:0000256" key="3">
    <source>
        <dbReference type="ARBA" id="ARBA00009759"/>
    </source>
</evidence>
<reference evidence="9 10" key="1">
    <citation type="submission" date="2024-04" db="EMBL/GenBank/DDBJ databases">
        <title>Draft genome sequence of Thalassolituus maritimus NBRC 116585.</title>
        <authorList>
            <person name="Miyakawa T."/>
            <person name="Kusuya Y."/>
            <person name="Miura T."/>
        </authorList>
    </citation>
    <scope>NUCLEOTIDE SEQUENCE [LARGE SCALE GENOMIC DNA]</scope>
    <source>
        <strain evidence="9 10">5NW40-0001</strain>
    </source>
</reference>
<evidence type="ECO:0000313" key="10">
    <source>
        <dbReference type="Proteomes" id="UP001481413"/>
    </source>
</evidence>
<evidence type="ECO:0000256" key="4">
    <source>
        <dbReference type="ARBA" id="ARBA00022723"/>
    </source>
</evidence>
<dbReference type="PROSITE" id="PS00629">
    <property type="entry name" value="IMP_1"/>
    <property type="match status" value="1"/>
</dbReference>
<dbReference type="Pfam" id="PF00459">
    <property type="entry name" value="Inositol_P"/>
    <property type="match status" value="1"/>
</dbReference>
<keyword evidence="6" id="KW-0889">Transcription antitermination</keyword>
<keyword evidence="5 8" id="KW-0378">Hydrolase</keyword>
<keyword evidence="7 8" id="KW-0460">Magnesium</keyword>
<evidence type="ECO:0000256" key="7">
    <source>
        <dbReference type="ARBA" id="ARBA00022842"/>
    </source>
</evidence>
<sequence>MHETNVLTLALRLAKQAGELIAKQRQSLSVSYKNGNELVTQADVAADTLIANGIRSNYPDHVILSEELTPDQLAEASEREHLWIVDPIDGTVNYAHHHPQVAISIAYYHKGKARVGVVHNPFLNETFHAQAGKGARLNDVPIRCNTNVELNRAIIATGFPYVIEDLPKLMRRLENVLLNCADIRRLGSAALDICWVACGRLDGYYESVKPWDFAAAQLIAREAGAQFGHIHELSADINPQLHGDNILISGAQLFSPLQSLLREADAQSED</sequence>
<dbReference type="CDD" id="cd01639">
    <property type="entry name" value="IMPase"/>
    <property type="match status" value="1"/>
</dbReference>
<dbReference type="Proteomes" id="UP001481413">
    <property type="component" value="Unassembled WGS sequence"/>
</dbReference>
<dbReference type="InterPro" id="IPR033942">
    <property type="entry name" value="IMPase"/>
</dbReference>
<accession>A0ABQ0A2Z7</accession>
<dbReference type="RefSeq" id="WP_353295985.1">
    <property type="nucleotide sequence ID" value="NZ_BAABWH010000010.1"/>
</dbReference>
<keyword evidence="10" id="KW-1185">Reference proteome</keyword>
<comment type="similarity">
    <text evidence="3 8">Belongs to the inositol monophosphatase superfamily.</text>
</comment>
<dbReference type="InterPro" id="IPR020583">
    <property type="entry name" value="Inositol_monoP_metal-BS"/>
</dbReference>
<keyword evidence="6" id="KW-0804">Transcription</keyword>
<evidence type="ECO:0000256" key="2">
    <source>
        <dbReference type="ARBA" id="ARBA00001946"/>
    </source>
</evidence>
<evidence type="ECO:0000256" key="6">
    <source>
        <dbReference type="ARBA" id="ARBA00022814"/>
    </source>
</evidence>
<organism evidence="9 10">
    <name type="scientific">Thalassolituus maritimus</name>
    <dbReference type="NCBI Taxonomy" id="484498"/>
    <lineage>
        <taxon>Bacteria</taxon>
        <taxon>Pseudomonadati</taxon>
        <taxon>Pseudomonadota</taxon>
        <taxon>Gammaproteobacteria</taxon>
        <taxon>Oceanospirillales</taxon>
        <taxon>Oceanospirillaceae</taxon>
        <taxon>Thalassolituus</taxon>
    </lineage>
</organism>
<gene>
    <name evidence="9" type="primary">suhB_2</name>
    <name evidence="9" type="ORF">NBRC116585_28930</name>
</gene>
<dbReference type="PRINTS" id="PR00377">
    <property type="entry name" value="IMPHPHTASES"/>
</dbReference>
<evidence type="ECO:0000256" key="5">
    <source>
        <dbReference type="ARBA" id="ARBA00022801"/>
    </source>
</evidence>
<keyword evidence="6" id="KW-0805">Transcription regulation</keyword>